<keyword evidence="2" id="KW-0472">Membrane</keyword>
<feature type="region of interest" description="Disordered" evidence="1">
    <location>
        <begin position="190"/>
        <end position="229"/>
    </location>
</feature>
<proteinExistence type="predicted"/>
<gene>
    <name evidence="3" type="primary">100576532</name>
    <name evidence="5" type="synonym">LOC100576532</name>
</gene>
<name>A0A7M7GVF5_APIME</name>
<dbReference type="KEGG" id="ame:100576532"/>
<evidence type="ECO:0000313" key="4">
    <source>
        <dbReference type="Proteomes" id="UP000005203"/>
    </source>
</evidence>
<reference evidence="3" key="1">
    <citation type="submission" date="2021-01" db="UniProtKB">
        <authorList>
            <consortium name="EnsemblMetazoa"/>
        </authorList>
    </citation>
    <scope>IDENTIFICATION</scope>
    <source>
        <strain evidence="3">DH4</strain>
    </source>
</reference>
<organism evidence="3">
    <name type="scientific">Apis mellifera</name>
    <name type="common">Honeybee</name>
    <dbReference type="NCBI Taxonomy" id="7460"/>
    <lineage>
        <taxon>Eukaryota</taxon>
        <taxon>Metazoa</taxon>
        <taxon>Ecdysozoa</taxon>
        <taxon>Arthropoda</taxon>
        <taxon>Hexapoda</taxon>
        <taxon>Insecta</taxon>
        <taxon>Pterygota</taxon>
        <taxon>Neoptera</taxon>
        <taxon>Endopterygota</taxon>
        <taxon>Hymenoptera</taxon>
        <taxon>Apocrita</taxon>
        <taxon>Aculeata</taxon>
        <taxon>Apoidea</taxon>
        <taxon>Anthophila</taxon>
        <taxon>Apidae</taxon>
        <taxon>Apis</taxon>
    </lineage>
</organism>
<feature type="compositionally biased region" description="Basic and acidic residues" evidence="1">
    <location>
        <begin position="190"/>
        <end position="223"/>
    </location>
</feature>
<keyword evidence="4" id="KW-1185">Reference proteome</keyword>
<evidence type="ECO:0000313" key="3">
    <source>
        <dbReference type="EnsemblMetazoa" id="XP_006566544"/>
    </source>
</evidence>
<keyword evidence="2" id="KW-1133">Transmembrane helix</keyword>
<reference evidence="5" key="2">
    <citation type="submission" date="2025-04" db="UniProtKB">
        <authorList>
            <consortium name="RefSeq"/>
        </authorList>
    </citation>
    <scope>IDENTIFICATION</scope>
    <source>
        <strain evidence="5">DH4</strain>
        <tissue evidence="5">Whole body</tissue>
    </source>
</reference>
<sequence>MFIYLIAPVAILFFIFGLLHIKCLYNWLLASLRCSLTLYNGLICRPAIQTSLNEDFESNLTIERPMAVISDKEEYEDLLAQSLTISNNERLSDIHLGETGSKSRNVNLPRYSFEDIISEKKDKDLGLPVMRTLQLGLMQDDTIRTTKQEGKESIFETLKNSIEKSNYSSPRLNTRQIYNMILKETLKESEARQKLSDNDKFNEVSPIEIKEHLPSSSENKPELENNINK</sequence>
<evidence type="ECO:0000256" key="1">
    <source>
        <dbReference type="SAM" id="MobiDB-lite"/>
    </source>
</evidence>
<dbReference type="AlphaFoldDB" id="A0A7M7GVF5"/>
<accession>A0A7M7GVF5</accession>
<dbReference type="RefSeq" id="XP_006566544.2">
    <property type="nucleotide sequence ID" value="XM_006566481.3"/>
</dbReference>
<dbReference type="OMA" id="KECEARQ"/>
<protein>
    <submittedName>
        <fullName evidence="5">Uncharacterized protein LOC100576532</fullName>
    </submittedName>
</protein>
<keyword evidence="2" id="KW-0812">Transmembrane</keyword>
<dbReference type="EnsemblMetazoa" id="XM_006566481">
    <property type="protein sequence ID" value="XP_006566544"/>
    <property type="gene ID" value="LOC100576532"/>
</dbReference>
<dbReference type="GeneID" id="100576532"/>
<evidence type="ECO:0000313" key="5">
    <source>
        <dbReference type="RefSeq" id="XP_006566544.2"/>
    </source>
</evidence>
<dbReference type="Proteomes" id="UP000005203">
    <property type="component" value="Linkage group LG11"/>
</dbReference>
<evidence type="ECO:0000256" key="2">
    <source>
        <dbReference type="SAM" id="Phobius"/>
    </source>
</evidence>
<feature type="transmembrane region" description="Helical" evidence="2">
    <location>
        <begin position="6"/>
        <end position="25"/>
    </location>
</feature>
<dbReference type="OrthoDB" id="7610018at2759"/>
<accession>A0A8B6Z4F8</accession>